<evidence type="ECO:0000256" key="4">
    <source>
        <dbReference type="SAM" id="MobiDB-lite"/>
    </source>
</evidence>
<dbReference type="InterPro" id="IPR036607">
    <property type="entry name" value="PRKCSH"/>
</dbReference>
<feature type="coiled-coil region" evidence="3">
    <location>
        <begin position="125"/>
        <end position="152"/>
    </location>
</feature>
<dbReference type="SUPFAM" id="SSF50911">
    <property type="entry name" value="Mannose 6-phosphate receptor domain"/>
    <property type="match status" value="1"/>
</dbReference>
<dbReference type="InterPro" id="IPR009011">
    <property type="entry name" value="Man6P_isomerase_rcpt-bd_dom_sf"/>
</dbReference>
<dbReference type="Pfam" id="PF13015">
    <property type="entry name" value="PRKCSH_1"/>
    <property type="match status" value="1"/>
</dbReference>
<accession>A0ABN9VRR2</accession>
<organism evidence="6 7">
    <name type="scientific">Prorocentrum cordatum</name>
    <dbReference type="NCBI Taxonomy" id="2364126"/>
    <lineage>
        <taxon>Eukaryota</taxon>
        <taxon>Sar</taxon>
        <taxon>Alveolata</taxon>
        <taxon>Dinophyceae</taxon>
        <taxon>Prorocentrales</taxon>
        <taxon>Prorocentraceae</taxon>
        <taxon>Prorocentrum</taxon>
    </lineage>
</organism>
<keyword evidence="7" id="KW-1185">Reference proteome</keyword>
<dbReference type="InterPro" id="IPR044865">
    <property type="entry name" value="MRH_dom"/>
</dbReference>
<dbReference type="PROSITE" id="PS51914">
    <property type="entry name" value="MRH"/>
    <property type="match status" value="1"/>
</dbReference>
<evidence type="ECO:0000313" key="6">
    <source>
        <dbReference type="EMBL" id="CAK0874614.1"/>
    </source>
</evidence>
<gene>
    <name evidence="6" type="ORF">PCOR1329_LOCUS59451</name>
</gene>
<reference evidence="6" key="1">
    <citation type="submission" date="2023-10" db="EMBL/GenBank/DDBJ databases">
        <authorList>
            <person name="Chen Y."/>
            <person name="Shah S."/>
            <person name="Dougan E. K."/>
            <person name="Thang M."/>
            <person name="Chan C."/>
        </authorList>
    </citation>
    <scope>NUCLEOTIDE SEQUENCE [LARGE SCALE GENOMIC DNA]</scope>
</reference>
<evidence type="ECO:0000256" key="1">
    <source>
        <dbReference type="ARBA" id="ARBA00022729"/>
    </source>
</evidence>
<feature type="compositionally biased region" description="Acidic residues" evidence="4">
    <location>
        <begin position="83"/>
        <end position="115"/>
    </location>
</feature>
<keyword evidence="3" id="KW-0175">Coiled coil</keyword>
<dbReference type="Gene3D" id="2.70.130.10">
    <property type="entry name" value="Mannose-6-phosphate receptor binding domain"/>
    <property type="match status" value="1"/>
</dbReference>
<dbReference type="EMBL" id="CAUYUJ010017412">
    <property type="protein sequence ID" value="CAK0874614.1"/>
    <property type="molecule type" value="Genomic_DNA"/>
</dbReference>
<sequence length="283" mass="30495">MRRGLAGPPPGDARRVDALPSVPGGAPAGQAEVPAGAGKQEEPEVSEYAKWALDQDEKEKKEEPEVSEYAKWALDQDAKAPPPEEDEEPYDPYEGAGDDEYPGGDVPAQEEDLGSVDESTVEGRLKVAEHALRKAEKSVKSAESSKRGLQDKLQLVDDNDARFHPLMDTCVEKYLDKYLYKICFSGQAKQGTTRLGTFESWDGSAAGGAGAIKFSDGDVCWQGPARTLEARLSCGAEPEILEITEPSQCVYKAEVVHPSACSEAMLGALAEESVSTILPHEEL</sequence>
<comment type="caution">
    <text evidence="6">The sequence shown here is derived from an EMBL/GenBank/DDBJ whole genome shotgun (WGS) entry which is preliminary data.</text>
</comment>
<name>A0ABN9VRR2_9DINO</name>
<evidence type="ECO:0000259" key="5">
    <source>
        <dbReference type="PROSITE" id="PS51914"/>
    </source>
</evidence>
<dbReference type="Proteomes" id="UP001189429">
    <property type="component" value="Unassembled WGS sequence"/>
</dbReference>
<evidence type="ECO:0000256" key="2">
    <source>
        <dbReference type="ARBA" id="ARBA00023157"/>
    </source>
</evidence>
<feature type="domain" description="MRH" evidence="5">
    <location>
        <begin position="168"/>
        <end position="263"/>
    </location>
</feature>
<proteinExistence type="predicted"/>
<dbReference type="InterPro" id="IPR039794">
    <property type="entry name" value="Gtb1-like"/>
</dbReference>
<dbReference type="PANTHER" id="PTHR12630:SF1">
    <property type="entry name" value="GLUCOSIDASE 2 SUBUNIT BETA"/>
    <property type="match status" value="1"/>
</dbReference>
<evidence type="ECO:0000313" key="7">
    <source>
        <dbReference type="Proteomes" id="UP001189429"/>
    </source>
</evidence>
<evidence type="ECO:0000256" key="3">
    <source>
        <dbReference type="SAM" id="Coils"/>
    </source>
</evidence>
<feature type="compositionally biased region" description="Basic and acidic residues" evidence="4">
    <location>
        <begin position="53"/>
        <end position="64"/>
    </location>
</feature>
<protein>
    <recommendedName>
        <fullName evidence="5">MRH domain-containing protein</fullName>
    </recommendedName>
</protein>
<keyword evidence="1" id="KW-0732">Signal</keyword>
<dbReference type="PANTHER" id="PTHR12630">
    <property type="entry name" value="N-LINKED OLIGOSACCHARIDE PROCESSING"/>
    <property type="match status" value="1"/>
</dbReference>
<keyword evidence="2" id="KW-1015">Disulfide bond</keyword>
<feature type="region of interest" description="Disordered" evidence="4">
    <location>
        <begin position="1"/>
        <end position="118"/>
    </location>
</feature>